<accession>A0AA49X787</accession>
<dbReference type="InterPro" id="IPR008686">
    <property type="entry name" value="RNA_pol_mitovir"/>
</dbReference>
<dbReference type="InterPro" id="IPR043502">
    <property type="entry name" value="DNA/RNA_pol_sf"/>
</dbReference>
<evidence type="ECO:0000256" key="2">
    <source>
        <dbReference type="ARBA" id="ARBA00022679"/>
    </source>
</evidence>
<keyword evidence="3" id="KW-0548">Nucleotidyltransferase</keyword>
<reference evidence="5" key="1">
    <citation type="journal article" date="2023" name="Front. Cell. Infect. Microbiol.">
        <title>Virome Analysis of an Ectomycorrhizal Fungus Suillus luteus Revealing Potential Evolutionary Implications.</title>
        <authorList>
            <person name="Liu H."/>
            <person name="Zhang Y."/>
            <person name="Liu Y."/>
            <person name="Xiao J."/>
            <person name="Huang Z."/>
            <person name="Li Y."/>
            <person name="Li H."/>
            <person name="Li P."/>
        </authorList>
    </citation>
    <scope>NUCLEOTIDE SEQUENCE</scope>
    <source>
        <strain evidence="5">SlMV8</strain>
    </source>
</reference>
<keyword evidence="4" id="KW-0472">Membrane</keyword>
<evidence type="ECO:0000256" key="1">
    <source>
        <dbReference type="ARBA" id="ARBA00022484"/>
    </source>
</evidence>
<dbReference type="Pfam" id="PF05919">
    <property type="entry name" value="Mitovir_RNA_pol"/>
    <property type="match status" value="1"/>
</dbReference>
<name>A0AA49X787_9VIRU</name>
<keyword evidence="2" id="KW-0808">Transferase</keyword>
<keyword evidence="1 5" id="KW-0696">RNA-directed RNA polymerase</keyword>
<dbReference type="PANTHER" id="PTHR34456">
    <property type="entry name" value="MITOVIRUS RNA-DEPENDENT RNA POLYMERASE"/>
    <property type="match status" value="1"/>
</dbReference>
<feature type="transmembrane region" description="Helical" evidence="4">
    <location>
        <begin position="264"/>
        <end position="285"/>
    </location>
</feature>
<evidence type="ECO:0000256" key="4">
    <source>
        <dbReference type="SAM" id="Phobius"/>
    </source>
</evidence>
<organism evidence="5">
    <name type="scientific">Suillus luteus mitovirus 8</name>
    <dbReference type="NCBI Taxonomy" id="3067817"/>
    <lineage>
        <taxon>Viruses</taxon>
        <taxon>Riboviria</taxon>
        <taxon>Orthornavirae</taxon>
        <taxon>Lenarviricota</taxon>
        <taxon>Howeltoviricetes</taxon>
        <taxon>Cryppavirales</taxon>
        <taxon>Mitoviridae</taxon>
        <taxon>Mitovirus</taxon>
    </lineage>
</organism>
<evidence type="ECO:0000256" key="3">
    <source>
        <dbReference type="ARBA" id="ARBA00022695"/>
    </source>
</evidence>
<proteinExistence type="predicted"/>
<keyword evidence="4" id="KW-1133">Transmembrane helix</keyword>
<evidence type="ECO:0000313" key="5">
    <source>
        <dbReference type="EMBL" id="WLK77425.1"/>
    </source>
</evidence>
<protein>
    <submittedName>
        <fullName evidence="5">RNA-dependent RNA polymerase</fullName>
    </submittedName>
</protein>
<dbReference type="GO" id="GO:0003968">
    <property type="term" value="F:RNA-directed RNA polymerase activity"/>
    <property type="evidence" value="ECO:0007669"/>
    <property type="project" value="UniProtKB-KW"/>
</dbReference>
<dbReference type="SUPFAM" id="SSF56672">
    <property type="entry name" value="DNA/RNA polymerases"/>
    <property type="match status" value="1"/>
</dbReference>
<dbReference type="EMBL" id="OQ862552">
    <property type="protein sequence ID" value="WLK77425.1"/>
    <property type="molecule type" value="Genomic_RNA"/>
</dbReference>
<sequence length="720" mass="83333">MKISLKSIGLRVNYSSEPWYPWTTYLMKNLKLKYSFDKSIRAKGDPKINGTKDLVRYFRFILKLFETQIPVNLSLLNKRITDMYRDQSKRSNIRQVFTYLKEIYTLNNSLLSNGTYTPKCRISVDKRGRPRLIPIYIRDIYLENRIVFVAVQTVLGVHRLLKWWPKVSYDTILNPFNGLASTLSHNILLRSKRNLVSLITGKHVHNKTSLEFSLNLQPIKGLVLESSGPNGKKSWYSVTEDAFAFYSEPKYLYNLIKFYLINEAYAICFGFIMILILGFPLYILTYTKIPLLGKLGVVYNVSGKARVIAMSNYWIQIALFPLHKSIMDLLKKLPTDGTFDQLKPVKTLLSKKDYNDTYFSFDLSAATDRLPLELQRDTLSLFVGDEYASMWHKLIKLPFGKDRMLYAVGQPMGCYSSWAMLALTHHMIVNACVSKPNPLYCVLGDDVIVTRDFSDNYLNIMKTLGLEISLSKSMISDRYVEFAKRVISKDGKFFSPIGPGLILNLVRDPLTLPVAINEFITFGIFTISESLELLESKFSHRKFDLSFVLFCLFGPRGLINRNHHVALSSGMRWLSESTSVSRSDSEYMMQLALLSLAVLKFRDNKDIAKQNLINFDNNLLYQFWLKFGVQAKFHYALSWLSPTPWLCLVKLLDDMFETKLPDWDCKHVEKSVDYLKSLNIENLSSLSISERANVRSSYNKVKKTYYRKLNEYSYLLNRYD</sequence>
<keyword evidence="4" id="KW-0812">Transmembrane</keyword>
<dbReference type="PANTHER" id="PTHR34456:SF9">
    <property type="entry name" value="MITOVIRUS RNA-DEPENDENT RNA POLYMERASE"/>
    <property type="match status" value="1"/>
</dbReference>